<dbReference type="FunFam" id="2.40.420.20:FF:000001">
    <property type="entry name" value="Efflux RND transporter periplasmic adaptor subunit"/>
    <property type="match status" value="1"/>
</dbReference>
<comment type="subcellular location">
    <subcellularLocation>
        <location evidence="1">Cell inner membrane</location>
        <topology evidence="1">Lipid-anchor</topology>
    </subcellularLocation>
</comment>
<dbReference type="Pfam" id="PF25967">
    <property type="entry name" value="RND-MFP_C"/>
    <property type="match status" value="1"/>
</dbReference>
<dbReference type="GO" id="GO:0022857">
    <property type="term" value="F:transmembrane transporter activity"/>
    <property type="evidence" value="ECO:0007669"/>
    <property type="project" value="InterPro"/>
</dbReference>
<feature type="compositionally biased region" description="Polar residues" evidence="4">
    <location>
        <begin position="384"/>
        <end position="394"/>
    </location>
</feature>
<evidence type="ECO:0000313" key="11">
    <source>
        <dbReference type="Proteomes" id="UP000219023"/>
    </source>
</evidence>
<feature type="region of interest" description="Disordered" evidence="4">
    <location>
        <begin position="375"/>
        <end position="394"/>
    </location>
</feature>
<evidence type="ECO:0000256" key="1">
    <source>
        <dbReference type="ARBA" id="ARBA00004519"/>
    </source>
</evidence>
<reference evidence="10 12" key="2">
    <citation type="submission" date="2023-11" db="EMBL/GenBank/DDBJ databases">
        <title>MicrobeMod: A computational toolkit for identifying prokaryotic methylation and restriction-modification with nanopore sequencing.</title>
        <authorList>
            <person name="Crits-Christoph A."/>
            <person name="Kang S.C."/>
            <person name="Lee H."/>
            <person name="Ostrov N."/>
        </authorList>
    </citation>
    <scope>NUCLEOTIDE SEQUENCE [LARGE SCALE GENOMIC DNA]</scope>
    <source>
        <strain evidence="10 12">ATCC 43984</strain>
    </source>
</reference>
<dbReference type="InterPro" id="IPR006143">
    <property type="entry name" value="RND_pump_MFP"/>
</dbReference>
<feature type="domain" description="Multidrug resistance protein MdtA-like barrel-sandwich hybrid" evidence="6">
    <location>
        <begin position="72"/>
        <end position="208"/>
    </location>
</feature>
<dbReference type="Pfam" id="PF25944">
    <property type="entry name" value="Beta-barrel_RND"/>
    <property type="match status" value="1"/>
</dbReference>
<dbReference type="EMBL" id="CP140151">
    <property type="protein sequence ID" value="WQH10631.1"/>
    <property type="molecule type" value="Genomic_DNA"/>
</dbReference>
<dbReference type="AlphaFoldDB" id="A0A285VAQ8"/>
<dbReference type="Gene3D" id="1.10.287.470">
    <property type="entry name" value="Helix hairpin bin"/>
    <property type="match status" value="1"/>
</dbReference>
<feature type="coiled-coil region" evidence="3">
    <location>
        <begin position="112"/>
        <end position="177"/>
    </location>
</feature>
<protein>
    <submittedName>
        <fullName evidence="10">Efflux RND transporter periplasmic adaptor subunit</fullName>
    </submittedName>
    <submittedName>
        <fullName evidence="9">Membrane fusion protein, multidrug efflux system</fullName>
    </submittedName>
</protein>
<evidence type="ECO:0000259" key="5">
    <source>
        <dbReference type="Pfam" id="PF25876"/>
    </source>
</evidence>
<sequence>MKKFDQKRMPKAGLTHSLGVMLVIALLIGCDARGEADATNAPPPPEVDVATVLREPVTLRETFTGRVASPQTVQVRPRVSGYIDEVAFEEGELVEAGDLLFRIDPRPYEARVQAAKASLAQARSQRQLAEVEAERARTLVGRQAISREQHDQRQAAALNARAQEAEAEATLTSAELELQYTRVTAPVAGRTGRAMVTKGNLASADQSMLTTLVSVDPLYVYFDSNETEAQGAQTLIAQSETMTLHIGLTGETGFPHQGQLDFVDNQINADTGTLRYRAVLPNPDGAFRPGQFARVEMPVANLSEAMLINRKAVLANQDRRFVYVVGDDNTVTPRQVQIGREVGDLVVVRDGLKAGERVIVNGTQKVLAPGMPVAPNPVAMREPTTGQDVAINQP</sequence>
<dbReference type="Proteomes" id="UP001321908">
    <property type="component" value="Chromosome"/>
</dbReference>
<evidence type="ECO:0000313" key="9">
    <source>
        <dbReference type="EMBL" id="SOC51212.1"/>
    </source>
</evidence>
<dbReference type="GO" id="GO:0046677">
    <property type="term" value="P:response to antibiotic"/>
    <property type="evidence" value="ECO:0007669"/>
    <property type="project" value="TreeGrafter"/>
</dbReference>
<reference evidence="9 11" key="1">
    <citation type="submission" date="2017-08" db="EMBL/GenBank/DDBJ databases">
        <authorList>
            <person name="de Groot N.N."/>
        </authorList>
    </citation>
    <scope>NUCLEOTIDE SEQUENCE [LARGE SCALE GENOMIC DNA]</scope>
    <source>
        <strain evidence="9 11">USBA 855</strain>
    </source>
</reference>
<dbReference type="Proteomes" id="UP000219023">
    <property type="component" value="Unassembled WGS sequence"/>
</dbReference>
<gene>
    <name evidence="9" type="ORF">SAMN05421509_101193</name>
    <name evidence="10" type="ORF">SR908_08140</name>
</gene>
<name>A0A285VAQ8_9GAMM</name>
<organism evidence="9 11">
    <name type="scientific">Chromohalobacter canadensis</name>
    <dbReference type="NCBI Taxonomy" id="141389"/>
    <lineage>
        <taxon>Bacteria</taxon>
        <taxon>Pseudomonadati</taxon>
        <taxon>Pseudomonadota</taxon>
        <taxon>Gammaproteobacteria</taxon>
        <taxon>Oceanospirillales</taxon>
        <taxon>Halomonadaceae</taxon>
        <taxon>Chromohalobacter</taxon>
    </lineage>
</organism>
<dbReference type="Gene3D" id="2.40.420.20">
    <property type="match status" value="1"/>
</dbReference>
<dbReference type="PANTHER" id="PTHR30158">
    <property type="entry name" value="ACRA/E-RELATED COMPONENT OF DRUG EFFLUX TRANSPORTER"/>
    <property type="match status" value="1"/>
</dbReference>
<dbReference type="InterPro" id="IPR058626">
    <property type="entry name" value="MdtA-like_b-barrel"/>
</dbReference>
<accession>A0A285VAQ8</accession>
<dbReference type="NCBIfam" id="TIGR01730">
    <property type="entry name" value="RND_mfp"/>
    <property type="match status" value="1"/>
</dbReference>
<evidence type="ECO:0000259" key="6">
    <source>
        <dbReference type="Pfam" id="PF25917"/>
    </source>
</evidence>
<feature type="domain" description="Multidrug resistance protein MdtA-like C-terminal permuted SH3" evidence="8">
    <location>
        <begin position="312"/>
        <end position="365"/>
    </location>
</feature>
<evidence type="ECO:0000313" key="12">
    <source>
        <dbReference type="Proteomes" id="UP001321908"/>
    </source>
</evidence>
<comment type="similarity">
    <text evidence="2">Belongs to the membrane fusion protein (MFP) (TC 8.A.1) family.</text>
</comment>
<keyword evidence="12" id="KW-1185">Reference proteome</keyword>
<evidence type="ECO:0000259" key="7">
    <source>
        <dbReference type="Pfam" id="PF25944"/>
    </source>
</evidence>
<dbReference type="Gene3D" id="2.40.50.100">
    <property type="match status" value="1"/>
</dbReference>
<dbReference type="Gene3D" id="2.40.30.170">
    <property type="match status" value="1"/>
</dbReference>
<dbReference type="OrthoDB" id="9800613at2"/>
<dbReference type="RefSeq" id="WP_097021456.1">
    <property type="nucleotide sequence ID" value="NZ_CP140151.1"/>
</dbReference>
<dbReference type="InterPro" id="IPR058625">
    <property type="entry name" value="MdtA-like_BSH"/>
</dbReference>
<dbReference type="Pfam" id="PF25917">
    <property type="entry name" value="BSH_RND"/>
    <property type="match status" value="1"/>
</dbReference>
<dbReference type="Pfam" id="PF25876">
    <property type="entry name" value="HH_MFP_RND"/>
    <property type="match status" value="1"/>
</dbReference>
<dbReference type="SUPFAM" id="SSF111369">
    <property type="entry name" value="HlyD-like secretion proteins"/>
    <property type="match status" value="1"/>
</dbReference>
<evidence type="ECO:0000313" key="10">
    <source>
        <dbReference type="EMBL" id="WQH10631.1"/>
    </source>
</evidence>
<evidence type="ECO:0000256" key="2">
    <source>
        <dbReference type="ARBA" id="ARBA00009477"/>
    </source>
</evidence>
<feature type="domain" description="Multidrug resistance protein MdtA-like beta-barrel" evidence="7">
    <location>
        <begin position="218"/>
        <end position="300"/>
    </location>
</feature>
<dbReference type="PROSITE" id="PS51257">
    <property type="entry name" value="PROKAR_LIPOPROTEIN"/>
    <property type="match status" value="1"/>
</dbReference>
<dbReference type="PANTHER" id="PTHR30158:SF10">
    <property type="entry name" value="CATION EFFLUX PUMP"/>
    <property type="match status" value="1"/>
</dbReference>
<evidence type="ECO:0000259" key="8">
    <source>
        <dbReference type="Pfam" id="PF25967"/>
    </source>
</evidence>
<dbReference type="GO" id="GO:0005886">
    <property type="term" value="C:plasma membrane"/>
    <property type="evidence" value="ECO:0007669"/>
    <property type="project" value="UniProtKB-SubCell"/>
</dbReference>
<proteinExistence type="inferred from homology"/>
<evidence type="ECO:0000256" key="4">
    <source>
        <dbReference type="SAM" id="MobiDB-lite"/>
    </source>
</evidence>
<evidence type="ECO:0000256" key="3">
    <source>
        <dbReference type="SAM" id="Coils"/>
    </source>
</evidence>
<dbReference type="InterPro" id="IPR058624">
    <property type="entry name" value="MdtA-like_HH"/>
</dbReference>
<keyword evidence="3" id="KW-0175">Coiled coil</keyword>
<dbReference type="EMBL" id="OBQJ01000001">
    <property type="protein sequence ID" value="SOC51212.1"/>
    <property type="molecule type" value="Genomic_DNA"/>
</dbReference>
<feature type="domain" description="Multidrug resistance protein MdtA-like alpha-helical hairpin" evidence="5">
    <location>
        <begin position="113"/>
        <end position="181"/>
    </location>
</feature>
<dbReference type="InterPro" id="IPR058627">
    <property type="entry name" value="MdtA-like_C"/>
</dbReference>